<reference evidence="6 7" key="1">
    <citation type="submission" date="2016-01" db="EMBL/GenBank/DDBJ databases">
        <authorList>
            <person name="McClelland M."/>
            <person name="Jain A."/>
            <person name="Saraogi P."/>
            <person name="Mendelson R."/>
            <person name="Westerman R."/>
            <person name="SanMiguel P."/>
            <person name="Csonka L."/>
        </authorList>
    </citation>
    <scope>NUCLEOTIDE SEQUENCE [LARGE SCALE GENOMIC DNA]</scope>
    <source>
        <strain evidence="6 7">R-53146</strain>
    </source>
</reference>
<dbReference type="InterPro" id="IPR012312">
    <property type="entry name" value="Hemerythrin-like"/>
</dbReference>
<dbReference type="OrthoDB" id="9797132at2"/>
<dbReference type="GO" id="GO:0005737">
    <property type="term" value="C:cytoplasm"/>
    <property type="evidence" value="ECO:0007669"/>
    <property type="project" value="UniProtKB-SubCell"/>
</dbReference>
<evidence type="ECO:0000313" key="6">
    <source>
        <dbReference type="EMBL" id="CVK17054.1"/>
    </source>
</evidence>
<name>A0A0X3ARU6_9FLAO</name>
<dbReference type="Proteomes" id="UP000182761">
    <property type="component" value="Unassembled WGS sequence"/>
</dbReference>
<organism evidence="6 7">
    <name type="scientific">Apibacter mensalis</name>
    <dbReference type="NCBI Taxonomy" id="1586267"/>
    <lineage>
        <taxon>Bacteria</taxon>
        <taxon>Pseudomonadati</taxon>
        <taxon>Bacteroidota</taxon>
        <taxon>Flavobacteriia</taxon>
        <taxon>Flavobacteriales</taxon>
        <taxon>Weeksellaceae</taxon>
        <taxon>Apibacter</taxon>
    </lineage>
</organism>
<proteinExistence type="predicted"/>
<dbReference type="InterPro" id="IPR019903">
    <property type="entry name" value="RIC_family"/>
</dbReference>
<dbReference type="Gene3D" id="1.20.120.520">
    <property type="entry name" value="nmb1532 protein domain like"/>
    <property type="match status" value="1"/>
</dbReference>
<dbReference type="STRING" id="1586267.GCA_001418685_01923"/>
<dbReference type="InterPro" id="IPR038062">
    <property type="entry name" value="ScdA-like_N_sf"/>
</dbReference>
<comment type="subcellular location">
    <subcellularLocation>
        <location evidence="1">Cytoplasm</location>
    </subcellularLocation>
</comment>
<dbReference type="PANTHER" id="PTHR36438">
    <property type="entry name" value="IRON-SULFUR CLUSTER REPAIR PROTEIN YTFE"/>
    <property type="match status" value="1"/>
</dbReference>
<evidence type="ECO:0000313" key="7">
    <source>
        <dbReference type="Proteomes" id="UP000182761"/>
    </source>
</evidence>
<dbReference type="EMBL" id="FCOR01000015">
    <property type="protein sequence ID" value="CVK17054.1"/>
    <property type="molecule type" value="Genomic_DNA"/>
</dbReference>
<keyword evidence="3" id="KW-0479">Metal-binding</keyword>
<feature type="domain" description="Hemerythrin-like" evidence="5">
    <location>
        <begin position="85"/>
        <end position="231"/>
    </location>
</feature>
<dbReference type="Gene3D" id="1.10.3910.10">
    <property type="entry name" value="SP0561-like"/>
    <property type="match status" value="1"/>
</dbReference>
<dbReference type="AlphaFoldDB" id="A0A0X3ARU6"/>
<keyword evidence="7" id="KW-1185">Reference proteome</keyword>
<evidence type="ECO:0000256" key="4">
    <source>
        <dbReference type="ARBA" id="ARBA00023004"/>
    </source>
</evidence>
<keyword evidence="2" id="KW-0963">Cytoplasm</keyword>
<dbReference type="GO" id="GO:0046872">
    <property type="term" value="F:metal ion binding"/>
    <property type="evidence" value="ECO:0007669"/>
    <property type="project" value="UniProtKB-KW"/>
</dbReference>
<dbReference type="Pfam" id="PF01814">
    <property type="entry name" value="Hemerythrin"/>
    <property type="match status" value="1"/>
</dbReference>
<protein>
    <submittedName>
        <fullName evidence="6">Regulator of cell morphogenesis and NO signaling</fullName>
    </submittedName>
</protein>
<dbReference type="PANTHER" id="PTHR36438:SF1">
    <property type="entry name" value="IRON-SULFUR CLUSTER REPAIR PROTEIN YTFE"/>
    <property type="match status" value="1"/>
</dbReference>
<dbReference type="NCBIfam" id="TIGR03652">
    <property type="entry name" value="FeS_repair_RIC"/>
    <property type="match status" value="1"/>
</dbReference>
<dbReference type="Pfam" id="PF04405">
    <property type="entry name" value="ScdA_N"/>
    <property type="match status" value="1"/>
</dbReference>
<accession>A0A0X3ARU6</accession>
<keyword evidence="4" id="KW-0408">Iron</keyword>
<evidence type="ECO:0000259" key="5">
    <source>
        <dbReference type="Pfam" id="PF01814"/>
    </source>
</evidence>
<dbReference type="RefSeq" id="WP_055426228.1">
    <property type="nucleotide sequence ID" value="NZ_FCOR01000015.1"/>
</dbReference>
<evidence type="ECO:0000256" key="2">
    <source>
        <dbReference type="ARBA" id="ARBA00022490"/>
    </source>
</evidence>
<evidence type="ECO:0000256" key="3">
    <source>
        <dbReference type="ARBA" id="ARBA00022723"/>
    </source>
</evidence>
<evidence type="ECO:0000256" key="1">
    <source>
        <dbReference type="ARBA" id="ARBA00004496"/>
    </source>
</evidence>
<gene>
    <name evidence="6" type="ORF">Ga0061079_11520</name>
</gene>
<sequence length="239" mass="28040">MNNNWNVTIGEIVADNYRTASVFSKYGIDFCCKGDRTLEQACDKKSINIQELTNKLNEAVTVQDENINFKSWPLDLLADYIEKIHHSYIREKSPSLLKFLNKVQKVHGFRHPELVEVYNLFSESVTMLEAHLLKEERILFPFIRQMNAAKNNNLPFETSHFGTVENPIEMMKHDHDIEGERFKRISELTQNYTPPMEACNTYRVSFAMLDEFEQNLHKHIHLENNILFPRAIKMESSMK</sequence>